<dbReference type="PANTHER" id="PTHR35293:SF10">
    <property type="entry name" value="EGG CELL-SECRETED PROTEIN 1.2-RELATED"/>
    <property type="match status" value="1"/>
</dbReference>
<evidence type="ECO:0000256" key="2">
    <source>
        <dbReference type="ARBA" id="ARBA00004613"/>
    </source>
</evidence>
<gene>
    <name evidence="11" type="ORF">BUALT_Bualt04G0010900</name>
</gene>
<proteinExistence type="inferred from homology"/>
<dbReference type="Proteomes" id="UP000826271">
    <property type="component" value="Unassembled WGS sequence"/>
</dbReference>
<feature type="chain" id="PRO_5043664072" description="Prolamin-like domain-containing protein" evidence="9">
    <location>
        <begin position="24"/>
        <end position="144"/>
    </location>
</feature>
<keyword evidence="4 9" id="KW-0732">Signal</keyword>
<dbReference type="GO" id="GO:0080155">
    <property type="term" value="P:regulation of double fertilization forming a zygote and endosperm"/>
    <property type="evidence" value="ECO:0007669"/>
    <property type="project" value="UniProtKB-ARBA"/>
</dbReference>
<organism evidence="11 12">
    <name type="scientific">Buddleja alternifolia</name>
    <dbReference type="NCBI Taxonomy" id="168488"/>
    <lineage>
        <taxon>Eukaryota</taxon>
        <taxon>Viridiplantae</taxon>
        <taxon>Streptophyta</taxon>
        <taxon>Embryophyta</taxon>
        <taxon>Tracheophyta</taxon>
        <taxon>Spermatophyta</taxon>
        <taxon>Magnoliopsida</taxon>
        <taxon>eudicotyledons</taxon>
        <taxon>Gunneridae</taxon>
        <taxon>Pentapetalae</taxon>
        <taxon>asterids</taxon>
        <taxon>lamiids</taxon>
        <taxon>Lamiales</taxon>
        <taxon>Scrophulariaceae</taxon>
        <taxon>Buddlejeae</taxon>
        <taxon>Buddleja</taxon>
    </lineage>
</organism>
<evidence type="ECO:0000256" key="8">
    <source>
        <dbReference type="ARBA" id="ARBA00034484"/>
    </source>
</evidence>
<reference evidence="11" key="1">
    <citation type="submission" date="2019-10" db="EMBL/GenBank/DDBJ databases">
        <authorList>
            <person name="Zhang R."/>
            <person name="Pan Y."/>
            <person name="Wang J."/>
            <person name="Ma R."/>
            <person name="Yu S."/>
        </authorList>
    </citation>
    <scope>NUCLEOTIDE SEQUENCE</scope>
    <source>
        <strain evidence="11">LA-IB0</strain>
        <tissue evidence="11">Leaf</tissue>
    </source>
</reference>
<feature type="domain" description="Prolamin-like" evidence="10">
    <location>
        <begin position="52"/>
        <end position="116"/>
    </location>
</feature>
<dbReference type="GO" id="GO:2000008">
    <property type="term" value="P:regulation of protein localization to cell surface"/>
    <property type="evidence" value="ECO:0007669"/>
    <property type="project" value="UniProtKB-ARBA"/>
</dbReference>
<evidence type="ECO:0000256" key="3">
    <source>
        <dbReference type="ARBA" id="ARBA00022525"/>
    </source>
</evidence>
<protein>
    <recommendedName>
        <fullName evidence="10">Prolamin-like domain-containing protein</fullName>
    </recommendedName>
</protein>
<keyword evidence="5" id="KW-0278">Fertilization</keyword>
<sequence>MSLKGAFILLTITYLTSNSSSSAREIPFQSQVPGFNNPTAGDGLETEGGALDCWTALYKIRSCSNEIIAYFANGAIDITPPCCEAITLITHQCWPAVLSTLGYSPDQANILRGYCDASVSYAFSFGPISSPLGSVISPLGPSVN</sequence>
<evidence type="ECO:0000259" key="10">
    <source>
        <dbReference type="Pfam" id="PF05617"/>
    </source>
</evidence>
<accession>A0AAV6XPL8</accession>
<dbReference type="InterPro" id="IPR008502">
    <property type="entry name" value="Prolamin-like"/>
</dbReference>
<comment type="similarity">
    <text evidence="8">Belongs to the plant egg cell-secreted peptide family.</text>
</comment>
<evidence type="ECO:0000256" key="9">
    <source>
        <dbReference type="SAM" id="SignalP"/>
    </source>
</evidence>
<dbReference type="GO" id="GO:0031410">
    <property type="term" value="C:cytoplasmic vesicle"/>
    <property type="evidence" value="ECO:0007669"/>
    <property type="project" value="UniProtKB-SubCell"/>
</dbReference>
<name>A0AAV6XPL8_9LAMI</name>
<dbReference type="EMBL" id="WHWC01000004">
    <property type="protein sequence ID" value="KAG8383420.1"/>
    <property type="molecule type" value="Genomic_DNA"/>
</dbReference>
<comment type="function">
    <text evidence="7">Involved in the regulation of gamete interactions during the double fertilization and to prevent multiple-pollen tube attraction; mediates the redistribution of the gamete fusogen HAP2/GCS1 to the cell surface after secretion upon sperm arrival.</text>
</comment>
<dbReference type="GO" id="GO:0005576">
    <property type="term" value="C:extracellular region"/>
    <property type="evidence" value="ECO:0007669"/>
    <property type="project" value="UniProtKB-SubCell"/>
</dbReference>
<evidence type="ECO:0000256" key="7">
    <source>
        <dbReference type="ARBA" id="ARBA00034457"/>
    </source>
</evidence>
<dbReference type="Pfam" id="PF05617">
    <property type="entry name" value="Prolamin_like"/>
    <property type="match status" value="1"/>
</dbReference>
<evidence type="ECO:0000256" key="5">
    <source>
        <dbReference type="ARBA" id="ARBA00023279"/>
    </source>
</evidence>
<keyword evidence="6" id="KW-0968">Cytoplasmic vesicle</keyword>
<dbReference type="InterPro" id="IPR044711">
    <property type="entry name" value="EC11-15"/>
</dbReference>
<keyword evidence="3" id="KW-0964">Secreted</keyword>
<feature type="signal peptide" evidence="9">
    <location>
        <begin position="1"/>
        <end position="23"/>
    </location>
</feature>
<evidence type="ECO:0000256" key="1">
    <source>
        <dbReference type="ARBA" id="ARBA00004541"/>
    </source>
</evidence>
<comment type="caution">
    <text evidence="11">The sequence shown here is derived from an EMBL/GenBank/DDBJ whole genome shotgun (WGS) entry which is preliminary data.</text>
</comment>
<evidence type="ECO:0000256" key="6">
    <source>
        <dbReference type="ARBA" id="ARBA00023329"/>
    </source>
</evidence>
<keyword evidence="12" id="KW-1185">Reference proteome</keyword>
<evidence type="ECO:0000256" key="4">
    <source>
        <dbReference type="ARBA" id="ARBA00022729"/>
    </source>
</evidence>
<evidence type="ECO:0000313" key="12">
    <source>
        <dbReference type="Proteomes" id="UP000826271"/>
    </source>
</evidence>
<dbReference type="PANTHER" id="PTHR35293">
    <property type="entry name" value="EGG CELL-SECRETED PROTEIN 1.5"/>
    <property type="match status" value="1"/>
</dbReference>
<comment type="subcellular location">
    <subcellularLocation>
        <location evidence="1">Cytoplasmic vesicle</location>
    </subcellularLocation>
    <subcellularLocation>
        <location evidence="2">Secreted</location>
    </subcellularLocation>
</comment>
<dbReference type="GO" id="GO:0009567">
    <property type="term" value="P:double fertilization forming a zygote and endosperm"/>
    <property type="evidence" value="ECO:0007669"/>
    <property type="project" value="InterPro"/>
</dbReference>
<evidence type="ECO:0000313" key="11">
    <source>
        <dbReference type="EMBL" id="KAG8383420.1"/>
    </source>
</evidence>
<dbReference type="AlphaFoldDB" id="A0AAV6XPL8"/>